<dbReference type="RefSeq" id="WP_249480056.1">
    <property type="nucleotide sequence ID" value="NZ_CP097218.1"/>
</dbReference>
<name>A0ABY4NA44_9MICO</name>
<keyword evidence="3" id="KW-1185">Reference proteome</keyword>
<gene>
    <name evidence="2" type="ORF">M4486_05020</name>
</gene>
<dbReference type="InterPro" id="IPR057972">
    <property type="entry name" value="Terminase_7"/>
</dbReference>
<dbReference type="EMBL" id="CP097218">
    <property type="protein sequence ID" value="UQN30667.1"/>
    <property type="molecule type" value="Genomic_DNA"/>
</dbReference>
<evidence type="ECO:0008006" key="4">
    <source>
        <dbReference type="Google" id="ProtNLM"/>
    </source>
</evidence>
<protein>
    <recommendedName>
        <fullName evidence="4">Terminase small subunit</fullName>
    </recommendedName>
</protein>
<evidence type="ECO:0000313" key="3">
    <source>
        <dbReference type="Proteomes" id="UP001055868"/>
    </source>
</evidence>
<feature type="region of interest" description="Disordered" evidence="1">
    <location>
        <begin position="122"/>
        <end position="146"/>
    </location>
</feature>
<evidence type="ECO:0000256" key="1">
    <source>
        <dbReference type="SAM" id="MobiDB-lite"/>
    </source>
</evidence>
<feature type="region of interest" description="Disordered" evidence="1">
    <location>
        <begin position="1"/>
        <end position="25"/>
    </location>
</feature>
<dbReference type="Pfam" id="PF25673">
    <property type="entry name" value="Terminase_7"/>
    <property type="match status" value="1"/>
</dbReference>
<feature type="compositionally biased region" description="Basic and acidic residues" evidence="1">
    <location>
        <begin position="137"/>
        <end position="146"/>
    </location>
</feature>
<reference evidence="2" key="1">
    <citation type="submission" date="2022-05" db="EMBL/GenBank/DDBJ databases">
        <title>Genomic analysis of Brachybacterium sp. CBA3104.</title>
        <authorList>
            <person name="Roh S.W."/>
            <person name="Kim Y.B."/>
            <person name="Kim Y."/>
        </authorList>
    </citation>
    <scope>NUCLEOTIDE SEQUENCE</scope>
    <source>
        <strain evidence="2">CBA3104</strain>
    </source>
</reference>
<organism evidence="2 3">
    <name type="scientific">Brachybacterium kimchii</name>
    <dbReference type="NCBI Taxonomy" id="2942909"/>
    <lineage>
        <taxon>Bacteria</taxon>
        <taxon>Bacillati</taxon>
        <taxon>Actinomycetota</taxon>
        <taxon>Actinomycetes</taxon>
        <taxon>Micrococcales</taxon>
        <taxon>Dermabacteraceae</taxon>
        <taxon>Brachybacterium</taxon>
    </lineage>
</organism>
<evidence type="ECO:0000313" key="2">
    <source>
        <dbReference type="EMBL" id="UQN30667.1"/>
    </source>
</evidence>
<proteinExistence type="predicted"/>
<accession>A0ABY4NA44</accession>
<dbReference type="Proteomes" id="UP001055868">
    <property type="component" value="Chromosome"/>
</dbReference>
<sequence>MAGRGPAKDPNAIRRNKDAIPTVKVQADHKLRGPELPEDALPDGESWHVQTRRWWENWRRSPQAVQMMTDPDWDFLLDTALMHHKMWSSGRWDFAAEIRLRAQKYGATPEDRNRLRLTVELPEEPDGNGQAGAVIDMGERRGRLGG</sequence>